<accession>A0A951Q1Z4</accession>
<evidence type="ECO:0000256" key="1">
    <source>
        <dbReference type="SAM" id="MobiDB-lite"/>
    </source>
</evidence>
<reference evidence="2" key="1">
    <citation type="submission" date="2021-05" db="EMBL/GenBank/DDBJ databases">
        <authorList>
            <person name="Pietrasiak N."/>
            <person name="Ward R."/>
            <person name="Stajich J.E."/>
            <person name="Kurbessoian T."/>
        </authorList>
    </citation>
    <scope>NUCLEOTIDE SEQUENCE</scope>
    <source>
        <strain evidence="2">JT2-VF2</strain>
    </source>
</reference>
<evidence type="ECO:0000313" key="3">
    <source>
        <dbReference type="Proteomes" id="UP000715781"/>
    </source>
</evidence>
<dbReference type="PANTHER" id="PTHR35745:SF1">
    <property type="entry name" value="OS04G0513000 PROTEIN"/>
    <property type="match status" value="1"/>
</dbReference>
<gene>
    <name evidence="2" type="ORF">KME32_20235</name>
</gene>
<comment type="caution">
    <text evidence="2">The sequence shown here is derived from an EMBL/GenBank/DDBJ whole genome shotgun (WGS) entry which is preliminary data.</text>
</comment>
<dbReference type="Pfam" id="PF20711">
    <property type="entry name" value="DUF6825"/>
    <property type="match status" value="1"/>
</dbReference>
<dbReference type="AlphaFoldDB" id="A0A951Q1Z4"/>
<dbReference type="PANTHER" id="PTHR35745">
    <property type="entry name" value="BNACNNG14650D PROTEIN"/>
    <property type="match status" value="1"/>
</dbReference>
<sequence length="110" mass="12068">MSNPLLQAFFVGRAVAEVVNDRLEVALTDALSELGKFDAEAREQLRQFTDEVLERANRAAEAANVGQSTTGTGTRSATTDPVDLQAMIDELRAEIALLRTELQKYRSNSI</sequence>
<feature type="compositionally biased region" description="Low complexity" evidence="1">
    <location>
        <begin position="59"/>
        <end position="79"/>
    </location>
</feature>
<evidence type="ECO:0008006" key="4">
    <source>
        <dbReference type="Google" id="ProtNLM"/>
    </source>
</evidence>
<dbReference type="EMBL" id="JAHHHN010000013">
    <property type="protein sequence ID" value="MBW4563428.1"/>
    <property type="molecule type" value="Genomic_DNA"/>
</dbReference>
<name>A0A951Q1Z4_9NOST</name>
<reference evidence="2" key="2">
    <citation type="journal article" date="2022" name="Microbiol. Resour. Announc.">
        <title>Metagenome Sequencing to Explore Phylogenomics of Terrestrial Cyanobacteria.</title>
        <authorList>
            <person name="Ward R.D."/>
            <person name="Stajich J.E."/>
            <person name="Johansen J.R."/>
            <person name="Huntemann M."/>
            <person name="Clum A."/>
            <person name="Foster B."/>
            <person name="Foster B."/>
            <person name="Roux S."/>
            <person name="Palaniappan K."/>
            <person name="Varghese N."/>
            <person name="Mukherjee S."/>
            <person name="Reddy T.B.K."/>
            <person name="Daum C."/>
            <person name="Copeland A."/>
            <person name="Chen I.A."/>
            <person name="Ivanova N.N."/>
            <person name="Kyrpides N.C."/>
            <person name="Shapiro N."/>
            <person name="Eloe-Fadrosh E.A."/>
            <person name="Pietrasiak N."/>
        </authorList>
    </citation>
    <scope>NUCLEOTIDE SEQUENCE</scope>
    <source>
        <strain evidence="2">JT2-VF2</strain>
    </source>
</reference>
<evidence type="ECO:0000313" key="2">
    <source>
        <dbReference type="EMBL" id="MBW4563428.1"/>
    </source>
</evidence>
<protein>
    <recommendedName>
        <fullName evidence="4">Thylakoid lumen protein</fullName>
    </recommendedName>
</protein>
<feature type="region of interest" description="Disordered" evidence="1">
    <location>
        <begin position="59"/>
        <end position="81"/>
    </location>
</feature>
<dbReference type="GO" id="GO:0010027">
    <property type="term" value="P:thylakoid membrane organization"/>
    <property type="evidence" value="ECO:0007669"/>
    <property type="project" value="InterPro"/>
</dbReference>
<dbReference type="InterPro" id="IPR040003">
    <property type="entry name" value="PG18-like"/>
</dbReference>
<organism evidence="2 3">
    <name type="scientific">Mojavia pulchra JT2-VF2</name>
    <dbReference type="NCBI Taxonomy" id="287848"/>
    <lineage>
        <taxon>Bacteria</taxon>
        <taxon>Bacillati</taxon>
        <taxon>Cyanobacteriota</taxon>
        <taxon>Cyanophyceae</taxon>
        <taxon>Nostocales</taxon>
        <taxon>Nostocaceae</taxon>
    </lineage>
</organism>
<dbReference type="Proteomes" id="UP000715781">
    <property type="component" value="Unassembled WGS sequence"/>
</dbReference>
<proteinExistence type="predicted"/>